<feature type="compositionally biased region" description="Low complexity" evidence="1">
    <location>
        <begin position="584"/>
        <end position="614"/>
    </location>
</feature>
<sequence length="629" mass="66458">MEHSKGKRVMPDPEGGRRRKSGRPPKVLVGVLIFLLLLCAGYAGMCAYAATSGKLLPNTRISGVQVGSLTREEAQAKLEAELPTRLSSLSADFTCNGSTFTVSGDALSADISGAVEAAWNNNQKGGAAAGGFRFLSALAGQSSETEVQLSFSQTPASITQAEEHISNPMVETSWTVTADTLDFTKGTTGQAIDVDALEEQLLREFQTLLSEGGTSAPVPIEVPVMTEEPPEPDFEAIYQEVYTEPADAYLDKNTKEIVPSVTGIRFDTDAARTALADTAEGEVCSVPLEKEEPNITTAKLNANLFKDVLGKSSTKTAGGSSRWHNVDLACQRVNGTILLPGETFSYNATVGPYSQAGGYQKAGAYVSGTTQDTWAGGVCQLSSTLYYTTLKANLETVERHKHKYDVGYLPSGLDATVYSNSLDFRFKNNTDYPIKIVASLTKSGGTRYCNVTIYGTNTTGIYGDPYSVVVSTTAPKTVYEPNSSVPQGSKPQKDPTRTAYTGKVVEVHQRLRDANGKVISDTVIHNDRFDVRNAVYFYNPADAARLGIDTSTGLMTEVPVTPTPAPTPSPTATPAPTPAPSSTPAPTAAPTSTPTPAPATSAPPSSTPAPTASTDPNVPVLPPEAQTGT</sequence>
<feature type="compositionally biased region" description="Polar residues" evidence="1">
    <location>
        <begin position="478"/>
        <end position="490"/>
    </location>
</feature>
<feature type="region of interest" description="Disordered" evidence="1">
    <location>
        <begin position="555"/>
        <end position="629"/>
    </location>
</feature>
<dbReference type="Proteomes" id="UP000806211">
    <property type="component" value="Unassembled WGS sequence"/>
</dbReference>
<feature type="region of interest" description="Disordered" evidence="1">
    <location>
        <begin position="1"/>
        <end position="22"/>
    </location>
</feature>
<dbReference type="InterPro" id="IPR052913">
    <property type="entry name" value="Glycopeptide_resist_protein"/>
</dbReference>
<dbReference type="PANTHER" id="PTHR35788">
    <property type="entry name" value="EXPORTED PROTEIN-RELATED"/>
    <property type="match status" value="1"/>
</dbReference>
<comment type="caution">
    <text evidence="3">The sequence shown here is derived from an EMBL/GenBank/DDBJ whole genome shotgun (WGS) entry which is preliminary data.</text>
</comment>
<feature type="compositionally biased region" description="Pro residues" evidence="1">
    <location>
        <begin position="561"/>
        <end position="583"/>
    </location>
</feature>
<keyword evidence="2" id="KW-0472">Membrane</keyword>
<feature type="compositionally biased region" description="Basic and acidic residues" evidence="1">
    <location>
        <begin position="1"/>
        <end position="16"/>
    </location>
</feature>
<proteinExistence type="predicted"/>
<keyword evidence="2" id="KW-1133">Transmembrane helix</keyword>
<gene>
    <name evidence="3" type="ORF">INF37_03505</name>
</gene>
<name>A0ABR9R8N6_9FIRM</name>
<feature type="transmembrane region" description="Helical" evidence="2">
    <location>
        <begin position="27"/>
        <end position="50"/>
    </location>
</feature>
<dbReference type="PANTHER" id="PTHR35788:SF1">
    <property type="entry name" value="EXPORTED PROTEIN"/>
    <property type="match status" value="1"/>
</dbReference>
<evidence type="ECO:0000313" key="3">
    <source>
        <dbReference type="EMBL" id="MBE5055068.1"/>
    </source>
</evidence>
<dbReference type="InterPro" id="IPR007391">
    <property type="entry name" value="Vancomycin_resist_VanW"/>
</dbReference>
<dbReference type="RefSeq" id="WP_193536429.1">
    <property type="nucleotide sequence ID" value="NZ_JADCKF010000002.1"/>
</dbReference>
<evidence type="ECO:0000256" key="2">
    <source>
        <dbReference type="SAM" id="Phobius"/>
    </source>
</evidence>
<organism evidence="3 4">
    <name type="scientific">Pseudoflavonifractor gallinarum</name>
    <dbReference type="NCBI Taxonomy" id="2779352"/>
    <lineage>
        <taxon>Bacteria</taxon>
        <taxon>Bacillati</taxon>
        <taxon>Bacillota</taxon>
        <taxon>Clostridia</taxon>
        <taxon>Eubacteriales</taxon>
        <taxon>Oscillospiraceae</taxon>
        <taxon>Pseudoflavonifractor</taxon>
    </lineage>
</organism>
<evidence type="ECO:0000313" key="4">
    <source>
        <dbReference type="Proteomes" id="UP000806211"/>
    </source>
</evidence>
<protein>
    <submittedName>
        <fullName evidence="3">VanW family protein</fullName>
    </submittedName>
</protein>
<keyword evidence="2" id="KW-0812">Transmembrane</keyword>
<keyword evidence="4" id="KW-1185">Reference proteome</keyword>
<accession>A0ABR9R8N6</accession>
<feature type="region of interest" description="Disordered" evidence="1">
    <location>
        <begin position="478"/>
        <end position="499"/>
    </location>
</feature>
<reference evidence="3 4" key="1">
    <citation type="submission" date="2020-10" db="EMBL/GenBank/DDBJ databases">
        <title>ChiBAC.</title>
        <authorList>
            <person name="Zenner C."/>
            <person name="Hitch T.C.A."/>
            <person name="Clavel T."/>
        </authorList>
    </citation>
    <scope>NUCLEOTIDE SEQUENCE [LARGE SCALE GENOMIC DNA]</scope>
    <source>
        <strain evidence="3 4">DSM 107456</strain>
    </source>
</reference>
<evidence type="ECO:0000256" key="1">
    <source>
        <dbReference type="SAM" id="MobiDB-lite"/>
    </source>
</evidence>
<dbReference type="Pfam" id="PF04294">
    <property type="entry name" value="VanW"/>
    <property type="match status" value="1"/>
</dbReference>
<dbReference type="EMBL" id="JADCKF010000002">
    <property type="protein sequence ID" value="MBE5055068.1"/>
    <property type="molecule type" value="Genomic_DNA"/>
</dbReference>